<evidence type="ECO:0000256" key="1">
    <source>
        <dbReference type="ARBA" id="ARBA00022679"/>
    </source>
</evidence>
<evidence type="ECO:0000313" key="5">
    <source>
        <dbReference type="EMBL" id="CAE8740533.1"/>
    </source>
</evidence>
<organism evidence="5 6">
    <name type="scientific">Polarella glacialis</name>
    <name type="common">Dinoflagellate</name>
    <dbReference type="NCBI Taxonomy" id="89957"/>
    <lineage>
        <taxon>Eukaryota</taxon>
        <taxon>Sar</taxon>
        <taxon>Alveolata</taxon>
        <taxon>Dinophyceae</taxon>
        <taxon>Suessiales</taxon>
        <taxon>Suessiaceae</taxon>
        <taxon>Polarella</taxon>
    </lineage>
</organism>
<dbReference type="Gene3D" id="3.40.630.30">
    <property type="match status" value="1"/>
</dbReference>
<feature type="non-terminal residue" evidence="5">
    <location>
        <position position="301"/>
    </location>
</feature>
<name>A0A813LSS0_POLGL</name>
<dbReference type="PANTHER" id="PTHR12327:SF0">
    <property type="entry name" value="ALPHA-TUBULIN N-ACETYLTRANSFERASE 1"/>
    <property type="match status" value="1"/>
</dbReference>
<comment type="caution">
    <text evidence="5">The sequence shown here is derived from an EMBL/GenBank/DDBJ whole genome shotgun (WGS) entry which is preliminary data.</text>
</comment>
<feature type="domain" description="N-acetyltransferase" evidence="4">
    <location>
        <begin position="4"/>
        <end position="198"/>
    </location>
</feature>
<sequence>GEVMEFHFDIASCIGAPPEHEGPFVGLVDEELLRKSWARDELCDVLEALGKNSAIAQGLKKPVTHGTQHLCGQRIYLLADGRAALGLLKVGTKRLFVAPPPMLSMQQARTGGGRSDVQDALREINPMCALDFYVHETCQRHGYGRLIFDAMLSKERLAPAQMAYDRPSPKLQAFLAKHFGLAQYRPQNNNFVVFDDYFYPGGRAPTPEQRGYGRSRQAVESVQGQGSNSRSGGDAPSQSHSAATAAAPFGTVKTPWATMEGTALGTSDMKTGFLPPRIPSSGRPTAGLDALRGTSGAGAAS</sequence>
<dbReference type="GO" id="GO:0019799">
    <property type="term" value="F:tubulin N-acetyltransferase activity"/>
    <property type="evidence" value="ECO:0007669"/>
    <property type="project" value="InterPro"/>
</dbReference>
<keyword evidence="1" id="KW-0808">Transferase</keyword>
<feature type="region of interest" description="Disordered" evidence="3">
    <location>
        <begin position="205"/>
        <end position="301"/>
    </location>
</feature>
<dbReference type="EMBL" id="CAJNNW010037274">
    <property type="protein sequence ID" value="CAE8740533.1"/>
    <property type="molecule type" value="Genomic_DNA"/>
</dbReference>
<feature type="non-terminal residue" evidence="5">
    <location>
        <position position="1"/>
    </location>
</feature>
<dbReference type="AlphaFoldDB" id="A0A813LSS0"/>
<feature type="compositionally biased region" description="Polar residues" evidence="3">
    <location>
        <begin position="218"/>
        <end position="242"/>
    </location>
</feature>
<dbReference type="Pfam" id="PF05301">
    <property type="entry name" value="Acetyltransf_16"/>
    <property type="match status" value="2"/>
</dbReference>
<reference evidence="5" key="1">
    <citation type="submission" date="2021-02" db="EMBL/GenBank/DDBJ databases">
        <authorList>
            <person name="Dougan E. K."/>
            <person name="Rhodes N."/>
            <person name="Thang M."/>
            <person name="Chan C."/>
        </authorList>
    </citation>
    <scope>NUCLEOTIDE SEQUENCE</scope>
</reference>
<evidence type="ECO:0000313" key="6">
    <source>
        <dbReference type="Proteomes" id="UP000626109"/>
    </source>
</evidence>
<dbReference type="GO" id="GO:0005874">
    <property type="term" value="C:microtubule"/>
    <property type="evidence" value="ECO:0007669"/>
    <property type="project" value="InterPro"/>
</dbReference>
<dbReference type="InterPro" id="IPR007965">
    <property type="entry name" value="GNAT_ATAT"/>
</dbReference>
<protein>
    <recommendedName>
        <fullName evidence="4">N-acetyltransferase domain-containing protein</fullName>
    </recommendedName>
</protein>
<accession>A0A813LSS0</accession>
<evidence type="ECO:0000256" key="2">
    <source>
        <dbReference type="ARBA" id="ARBA00023315"/>
    </source>
</evidence>
<dbReference type="InterPro" id="IPR038746">
    <property type="entry name" value="Atat"/>
</dbReference>
<dbReference type="PROSITE" id="PS51730">
    <property type="entry name" value="GNAT_ATAT"/>
    <property type="match status" value="1"/>
</dbReference>
<dbReference type="Proteomes" id="UP000626109">
    <property type="component" value="Unassembled WGS sequence"/>
</dbReference>
<evidence type="ECO:0000259" key="4">
    <source>
        <dbReference type="PROSITE" id="PS51730"/>
    </source>
</evidence>
<dbReference type="HAMAP" id="MF_03130">
    <property type="entry name" value="mec17"/>
    <property type="match status" value="1"/>
</dbReference>
<dbReference type="PANTHER" id="PTHR12327">
    <property type="entry name" value="ALPHA-TUBULIN N-ACETYLTRANSFERASE 1"/>
    <property type="match status" value="1"/>
</dbReference>
<proteinExistence type="inferred from homology"/>
<keyword evidence="2" id="KW-0012">Acyltransferase</keyword>
<gene>
    <name evidence="5" type="ORF">PGLA2088_LOCUS50062</name>
</gene>
<evidence type="ECO:0000256" key="3">
    <source>
        <dbReference type="SAM" id="MobiDB-lite"/>
    </source>
</evidence>